<protein>
    <submittedName>
        <fullName evidence="4">tRNA-adenosine deaminase subunit Tad3p</fullName>
    </submittedName>
</protein>
<accession>A0A4P6XNQ2</accession>
<dbReference type="STRING" id="2163413.A0A4P6XNQ2"/>
<evidence type="ECO:0000313" key="5">
    <source>
        <dbReference type="Proteomes" id="UP000292447"/>
    </source>
</evidence>
<feature type="domain" description="CMP/dCMP-type deaminase" evidence="3">
    <location>
        <begin position="167"/>
        <end position="312"/>
    </location>
</feature>
<dbReference type="Gene3D" id="3.40.140.10">
    <property type="entry name" value="Cytidine Deaminase, domain 2"/>
    <property type="match status" value="1"/>
</dbReference>
<dbReference type="GO" id="GO:0052717">
    <property type="term" value="F:tRNA-specific adenosine-34 deaminase activity"/>
    <property type="evidence" value="ECO:0007669"/>
    <property type="project" value="TreeGrafter"/>
</dbReference>
<proteinExistence type="inferred from homology"/>
<name>A0A4P6XNQ2_9ASCO</name>
<dbReference type="GO" id="GO:0008033">
    <property type="term" value="P:tRNA processing"/>
    <property type="evidence" value="ECO:0007669"/>
    <property type="project" value="UniProtKB-KW"/>
</dbReference>
<keyword evidence="5" id="KW-1185">Reference proteome</keyword>
<dbReference type="EMBL" id="CP034458">
    <property type="protein sequence ID" value="QBM88539.1"/>
    <property type="molecule type" value="Genomic_DNA"/>
</dbReference>
<reference evidence="5" key="1">
    <citation type="submission" date="2019-03" db="EMBL/GenBank/DDBJ databases">
        <title>Snf2 controls pulcherriminic acid biosynthesis and connects pigmentation and antifungal activity of the yeast Metschnikowia pulcherrima.</title>
        <authorList>
            <person name="Gore-Lloyd D."/>
            <person name="Sumann I."/>
            <person name="Brachmann A.O."/>
            <person name="Schneeberger K."/>
            <person name="Ortiz-Merino R.A."/>
            <person name="Moreno-Beltran M."/>
            <person name="Schlaefli M."/>
            <person name="Kirner P."/>
            <person name="Santos Kron A."/>
            <person name="Wolfe K.H."/>
            <person name="Piel J."/>
            <person name="Ahrens C.H."/>
            <person name="Henk D."/>
            <person name="Freimoser F.M."/>
        </authorList>
    </citation>
    <scope>NUCLEOTIDE SEQUENCE [LARGE SCALE GENOMIC DNA]</scope>
    <source>
        <strain evidence="5">APC 1.2</strain>
    </source>
</reference>
<comment type="similarity">
    <text evidence="2">Belongs to the cytidine and deoxycytidylate deaminase family. ADAT3 subfamily.</text>
</comment>
<dbReference type="SUPFAM" id="SSF53927">
    <property type="entry name" value="Cytidine deaminase-like"/>
    <property type="match status" value="1"/>
</dbReference>
<sequence length="330" mass="37334">MGKLKVSANVDLSSATIGGCLKQIRRLNVALPPDHVPATINVWVCDIQPQHTKSVVRFIEQHMKPVDETDFVHVKRFRKNTNAETGAVLILAILCPATTFTHSELLSLLHTHFDPGFAGVNLHVSHIPAELPPTKELSVKWSTEIWPLSWKGNPNHQDLITAYFDVDEESTLIKRLLAHVHESLCLETVPVVTMIAKQDPESKKINLLHFLRDSRHQHVLQHSVMNAIAEVARKERERRANHDKNGEKSEEGYLCHNLLVYTSHEPCTMCAMALVHSRIGRLIYVKKHPLGAIESSHYIGDRRDLNWTFDIWRWVGSAEEFPGVPDSVAP</sequence>
<dbReference type="InterPro" id="IPR016193">
    <property type="entry name" value="Cytidine_deaminase-like"/>
</dbReference>
<keyword evidence="1" id="KW-0819">tRNA processing</keyword>
<evidence type="ECO:0000313" key="4">
    <source>
        <dbReference type="EMBL" id="QBM88539.1"/>
    </source>
</evidence>
<dbReference type="GO" id="GO:0005737">
    <property type="term" value="C:cytoplasm"/>
    <property type="evidence" value="ECO:0007669"/>
    <property type="project" value="TreeGrafter"/>
</dbReference>
<dbReference type="Proteomes" id="UP000292447">
    <property type="component" value="Chromosome III"/>
</dbReference>
<evidence type="ECO:0000256" key="2">
    <source>
        <dbReference type="ARBA" id="ARBA00038160"/>
    </source>
</evidence>
<evidence type="ECO:0000259" key="3">
    <source>
        <dbReference type="PROSITE" id="PS51747"/>
    </source>
</evidence>
<gene>
    <name evidence="4" type="primary">MPUL0C05100</name>
    <name evidence="4" type="ORF">METSCH_C05100</name>
</gene>
<dbReference type="CDD" id="cd01285">
    <property type="entry name" value="nucleoside_deaminase"/>
    <property type="match status" value="1"/>
</dbReference>
<dbReference type="AlphaFoldDB" id="A0A4P6XNQ2"/>
<dbReference type="PANTHER" id="PTHR11079:SF156">
    <property type="entry name" value="INACTIVE TRNA-SPECIFIC ADENOSINE DEAMINASE-LIKE PROTEIN 3-RELATED"/>
    <property type="match status" value="1"/>
</dbReference>
<dbReference type="GO" id="GO:0005634">
    <property type="term" value="C:nucleus"/>
    <property type="evidence" value="ECO:0007669"/>
    <property type="project" value="TreeGrafter"/>
</dbReference>
<dbReference type="PROSITE" id="PS51747">
    <property type="entry name" value="CYT_DCMP_DEAMINASES_2"/>
    <property type="match status" value="1"/>
</dbReference>
<dbReference type="PANTHER" id="PTHR11079">
    <property type="entry name" value="CYTOSINE DEAMINASE FAMILY MEMBER"/>
    <property type="match status" value="1"/>
</dbReference>
<organism evidence="4 5">
    <name type="scientific">Metschnikowia aff. pulcherrima</name>
    <dbReference type="NCBI Taxonomy" id="2163413"/>
    <lineage>
        <taxon>Eukaryota</taxon>
        <taxon>Fungi</taxon>
        <taxon>Dikarya</taxon>
        <taxon>Ascomycota</taxon>
        <taxon>Saccharomycotina</taxon>
        <taxon>Pichiomycetes</taxon>
        <taxon>Metschnikowiaceae</taxon>
        <taxon>Metschnikowia</taxon>
    </lineage>
</organism>
<dbReference type="Pfam" id="PF00383">
    <property type="entry name" value="dCMP_cyt_deam_1"/>
    <property type="match status" value="1"/>
</dbReference>
<evidence type="ECO:0000256" key="1">
    <source>
        <dbReference type="ARBA" id="ARBA00022694"/>
    </source>
</evidence>
<dbReference type="InterPro" id="IPR002125">
    <property type="entry name" value="CMP_dCMP_dom"/>
</dbReference>